<reference evidence="4" key="1">
    <citation type="submission" date="2023-03" db="EMBL/GenBank/DDBJ databases">
        <authorList>
            <person name="Julca I."/>
        </authorList>
    </citation>
    <scope>NUCLEOTIDE SEQUENCE</scope>
</reference>
<evidence type="ECO:0000259" key="3">
    <source>
        <dbReference type="Pfam" id="PF07859"/>
    </source>
</evidence>
<name>A0AAV1CJ61_OLDCO</name>
<dbReference type="InterPro" id="IPR050466">
    <property type="entry name" value="Carboxylest/Gibb_receptor"/>
</dbReference>
<gene>
    <name evidence="4" type="ORF">OLC1_LOCUS6368</name>
</gene>
<evidence type="ECO:0000313" key="4">
    <source>
        <dbReference type="EMBL" id="CAI9095376.1"/>
    </source>
</evidence>
<comment type="similarity">
    <text evidence="1">Belongs to the 'GDXG' lipolytic enzyme family.</text>
</comment>
<dbReference type="PANTHER" id="PTHR23024">
    <property type="entry name" value="ARYLACETAMIDE DEACETYLASE"/>
    <property type="match status" value="1"/>
</dbReference>
<dbReference type="AlphaFoldDB" id="A0AAV1CJ61"/>
<dbReference type="InterPro" id="IPR029058">
    <property type="entry name" value="AB_hydrolase_fold"/>
</dbReference>
<sequence length="329" mass="36065">MAADPNIDPYGYMGIAPNEDGSITRLAEKPSTPASSDPGSGNPFHLSKDIPINPSKHTWARIFLPRQAFDSSPLQKLPLFIYFYGGGFVVCRVNSSVFDGLYTTIAAGTPAVVISVGYRRAPEHRLPAAYDDSEEALHWVKSCKDEWLIKYADFSKCFLMGTSAGGNIVYHVGLRAAEYADSFLPLQIKGLILHQPFFGGTKRSGSELRLANDKVLPLCVSDLMWKWSLPVGVDRDHEYSNPVLSLKSGRFDGIKALGWKVLITGCDGDPLVDREMELAKKLEEHGVPVTGKFDEGGYHGCDSHDPSRAAVLTKNLKEFVESAINSSKL</sequence>
<dbReference type="EMBL" id="OX459119">
    <property type="protein sequence ID" value="CAI9095376.1"/>
    <property type="molecule type" value="Genomic_DNA"/>
</dbReference>
<dbReference type="Pfam" id="PF07859">
    <property type="entry name" value="Abhydrolase_3"/>
    <property type="match status" value="1"/>
</dbReference>
<evidence type="ECO:0000256" key="2">
    <source>
        <dbReference type="SAM" id="MobiDB-lite"/>
    </source>
</evidence>
<dbReference type="GO" id="GO:0016787">
    <property type="term" value="F:hydrolase activity"/>
    <property type="evidence" value="ECO:0007669"/>
    <property type="project" value="InterPro"/>
</dbReference>
<dbReference type="InterPro" id="IPR013094">
    <property type="entry name" value="AB_hydrolase_3"/>
</dbReference>
<protein>
    <submittedName>
        <fullName evidence="4">OLC1v1031315C1</fullName>
    </submittedName>
</protein>
<dbReference type="SUPFAM" id="SSF53474">
    <property type="entry name" value="alpha/beta-Hydrolases"/>
    <property type="match status" value="1"/>
</dbReference>
<organism evidence="4 5">
    <name type="scientific">Oldenlandia corymbosa var. corymbosa</name>
    <dbReference type="NCBI Taxonomy" id="529605"/>
    <lineage>
        <taxon>Eukaryota</taxon>
        <taxon>Viridiplantae</taxon>
        <taxon>Streptophyta</taxon>
        <taxon>Embryophyta</taxon>
        <taxon>Tracheophyta</taxon>
        <taxon>Spermatophyta</taxon>
        <taxon>Magnoliopsida</taxon>
        <taxon>eudicotyledons</taxon>
        <taxon>Gunneridae</taxon>
        <taxon>Pentapetalae</taxon>
        <taxon>asterids</taxon>
        <taxon>lamiids</taxon>
        <taxon>Gentianales</taxon>
        <taxon>Rubiaceae</taxon>
        <taxon>Rubioideae</taxon>
        <taxon>Spermacoceae</taxon>
        <taxon>Hedyotis-Oldenlandia complex</taxon>
        <taxon>Oldenlandia</taxon>
    </lineage>
</organism>
<evidence type="ECO:0000313" key="5">
    <source>
        <dbReference type="Proteomes" id="UP001161247"/>
    </source>
</evidence>
<dbReference type="Proteomes" id="UP001161247">
    <property type="component" value="Chromosome 2"/>
</dbReference>
<evidence type="ECO:0000256" key="1">
    <source>
        <dbReference type="ARBA" id="ARBA00010515"/>
    </source>
</evidence>
<feature type="domain" description="Alpha/beta hydrolase fold-3" evidence="3">
    <location>
        <begin position="81"/>
        <end position="301"/>
    </location>
</feature>
<dbReference type="PANTHER" id="PTHR23024:SF546">
    <property type="entry name" value="CARBOXYLESTERASE 120-RELATED"/>
    <property type="match status" value="1"/>
</dbReference>
<proteinExistence type="inferred from homology"/>
<accession>A0AAV1CJ61</accession>
<dbReference type="Gene3D" id="3.40.50.1820">
    <property type="entry name" value="alpha/beta hydrolase"/>
    <property type="match status" value="1"/>
</dbReference>
<keyword evidence="5" id="KW-1185">Reference proteome</keyword>
<feature type="region of interest" description="Disordered" evidence="2">
    <location>
        <begin position="23"/>
        <end position="47"/>
    </location>
</feature>